<dbReference type="Pfam" id="PF13966">
    <property type="entry name" value="zf-RVT"/>
    <property type="match status" value="1"/>
</dbReference>
<proteinExistence type="predicted"/>
<dbReference type="Proteomes" id="UP001234989">
    <property type="component" value="Chromosome 9"/>
</dbReference>
<organism evidence="2 3">
    <name type="scientific">Solanum verrucosum</name>
    <dbReference type="NCBI Taxonomy" id="315347"/>
    <lineage>
        <taxon>Eukaryota</taxon>
        <taxon>Viridiplantae</taxon>
        <taxon>Streptophyta</taxon>
        <taxon>Embryophyta</taxon>
        <taxon>Tracheophyta</taxon>
        <taxon>Spermatophyta</taxon>
        <taxon>Magnoliopsida</taxon>
        <taxon>eudicotyledons</taxon>
        <taxon>Gunneridae</taxon>
        <taxon>Pentapetalae</taxon>
        <taxon>asterids</taxon>
        <taxon>lamiids</taxon>
        <taxon>Solanales</taxon>
        <taxon>Solanaceae</taxon>
        <taxon>Solanoideae</taxon>
        <taxon>Solaneae</taxon>
        <taxon>Solanum</taxon>
    </lineage>
</organism>
<keyword evidence="3" id="KW-1185">Reference proteome</keyword>
<sequence>MKAHFKVVCFSWLVTRNVCLTQDKLQIRGFQLCSRCFLCRAVGEKIVTYSFILRLLDNYGNYS</sequence>
<dbReference type="InterPro" id="IPR026960">
    <property type="entry name" value="RVT-Znf"/>
</dbReference>
<gene>
    <name evidence="2" type="ORF">MTR67_040150</name>
</gene>
<reference evidence="2" key="1">
    <citation type="submission" date="2023-08" db="EMBL/GenBank/DDBJ databases">
        <title>A de novo genome assembly of Solanum verrucosum Schlechtendal, a Mexican diploid species geographically isolated from the other diploid A-genome species in potato relatives.</title>
        <authorList>
            <person name="Hosaka K."/>
        </authorList>
    </citation>
    <scope>NUCLEOTIDE SEQUENCE</scope>
    <source>
        <tissue evidence="2">Young leaves</tissue>
    </source>
</reference>
<feature type="domain" description="Reverse transcriptase zinc-binding" evidence="1">
    <location>
        <begin position="2"/>
        <end position="46"/>
    </location>
</feature>
<accession>A0AAF0UI40</accession>
<evidence type="ECO:0000259" key="1">
    <source>
        <dbReference type="Pfam" id="PF13966"/>
    </source>
</evidence>
<evidence type="ECO:0000313" key="2">
    <source>
        <dbReference type="EMBL" id="WMV46765.1"/>
    </source>
</evidence>
<evidence type="ECO:0000313" key="3">
    <source>
        <dbReference type="Proteomes" id="UP001234989"/>
    </source>
</evidence>
<dbReference type="AlphaFoldDB" id="A0AAF0UI40"/>
<name>A0AAF0UI40_SOLVR</name>
<protein>
    <recommendedName>
        <fullName evidence="1">Reverse transcriptase zinc-binding domain-containing protein</fullName>
    </recommendedName>
</protein>
<dbReference type="EMBL" id="CP133620">
    <property type="protein sequence ID" value="WMV46765.1"/>
    <property type="molecule type" value="Genomic_DNA"/>
</dbReference>